<dbReference type="InterPro" id="IPR006311">
    <property type="entry name" value="TAT_signal"/>
</dbReference>
<dbReference type="Proteomes" id="UP000033551">
    <property type="component" value="Unassembled WGS sequence"/>
</dbReference>
<dbReference type="AlphaFoldDB" id="A0A0F4IQQ2"/>
<dbReference type="STRING" id="68223.GCA_002028425_00770"/>
<dbReference type="EMBL" id="JZWV01001352">
    <property type="protein sequence ID" value="KJY23823.1"/>
    <property type="molecule type" value="Genomic_DNA"/>
</dbReference>
<dbReference type="PROSITE" id="PS51318">
    <property type="entry name" value="TAT"/>
    <property type="match status" value="1"/>
</dbReference>
<proteinExistence type="predicted"/>
<feature type="non-terminal residue" evidence="2">
    <location>
        <position position="70"/>
    </location>
</feature>
<organism evidence="2 3">
    <name type="scientific">Streptomyces katrae</name>
    <dbReference type="NCBI Taxonomy" id="68223"/>
    <lineage>
        <taxon>Bacteria</taxon>
        <taxon>Bacillati</taxon>
        <taxon>Actinomycetota</taxon>
        <taxon>Actinomycetes</taxon>
        <taxon>Kitasatosporales</taxon>
        <taxon>Streptomycetaceae</taxon>
        <taxon>Streptomyces</taxon>
    </lineage>
</organism>
<protein>
    <submittedName>
        <fullName evidence="2">Uncharacterized protein</fullName>
    </submittedName>
</protein>
<gene>
    <name evidence="2" type="ORF">VR44_37140</name>
</gene>
<evidence type="ECO:0000256" key="1">
    <source>
        <dbReference type="SAM" id="SignalP"/>
    </source>
</evidence>
<evidence type="ECO:0000313" key="3">
    <source>
        <dbReference type="Proteomes" id="UP000033551"/>
    </source>
</evidence>
<comment type="caution">
    <text evidence="2">The sequence shown here is derived from an EMBL/GenBank/DDBJ whole genome shotgun (WGS) entry which is preliminary data.</text>
</comment>
<reference evidence="2 3" key="1">
    <citation type="submission" date="2015-02" db="EMBL/GenBank/DDBJ databases">
        <authorList>
            <person name="Ju K.-S."/>
            <person name="Doroghazi J.R."/>
            <person name="Metcalf W."/>
        </authorList>
    </citation>
    <scope>NUCLEOTIDE SEQUENCE [LARGE SCALE GENOMIC DNA]</scope>
    <source>
        <strain evidence="2 3">NRRL ISP-5550</strain>
    </source>
</reference>
<name>A0A0F4IQQ2_9ACTN</name>
<keyword evidence="3" id="KW-1185">Reference proteome</keyword>
<feature type="chain" id="PRO_5002469715" evidence="1">
    <location>
        <begin position="44"/>
        <end position="70"/>
    </location>
</feature>
<feature type="signal peptide" evidence="1">
    <location>
        <begin position="1"/>
        <end position="43"/>
    </location>
</feature>
<evidence type="ECO:0000313" key="2">
    <source>
        <dbReference type="EMBL" id="KJY23823.1"/>
    </source>
</evidence>
<keyword evidence="1" id="KW-0732">Signal</keyword>
<accession>A0A0F4IQQ2</accession>
<sequence>MNRKFDTTGSVRPQRRGFRLATLAAAAAIVTGGVVLPASAAMAAPAPSHVVTALPNGGGKGGDGGDGGGG</sequence>